<dbReference type="InterPro" id="IPR021958">
    <property type="entry name" value="DUF3575"/>
</dbReference>
<organism evidence="1 2">
    <name type="scientific">Prevotella herbatica</name>
    <dbReference type="NCBI Taxonomy" id="2801997"/>
    <lineage>
        <taxon>Bacteria</taxon>
        <taxon>Pseudomonadati</taxon>
        <taxon>Bacteroidota</taxon>
        <taxon>Bacteroidia</taxon>
        <taxon>Bacteroidales</taxon>
        <taxon>Prevotellaceae</taxon>
        <taxon>Prevotella</taxon>
    </lineage>
</organism>
<reference evidence="1 2" key="1">
    <citation type="journal article" date="2022" name="Int. J. Syst. Evol. Microbiol.">
        <title>Prevotella herbatica sp. nov., a plant polysaccharide-decomposing anaerobic bacterium isolated from a methanogenic reactor.</title>
        <authorList>
            <person name="Uek A."/>
            <person name="Tonouchi A."/>
            <person name="Kaku N."/>
            <person name="Ueki K."/>
        </authorList>
    </citation>
    <scope>NUCLEOTIDE SEQUENCE [LARGE SCALE GENOMIC DNA]</scope>
    <source>
        <strain evidence="1 2">WR041</strain>
    </source>
</reference>
<dbReference type="EMBL" id="AP024484">
    <property type="protein sequence ID" value="BCS84369.1"/>
    <property type="molecule type" value="Genomic_DNA"/>
</dbReference>
<proteinExistence type="predicted"/>
<sequence>MPSLRLHAQHVALKSNLLYDALCIPSLGTEVRLDSTLTLSVSSTYCPISYGSDRKWKNWSVQYEARHWFRKSFRGPYIGLFGIHGGFNLNRIPVFRLTNHRAEGNFNGAGLTFGFHRILSPHWGIDTSLSAGYLHLRYRHYREGTYGYLEYTKGRDYVGPVSLSVSLVYIIK</sequence>
<protein>
    <submittedName>
        <fullName evidence="1">DUF3575 domain-containing protein</fullName>
    </submittedName>
</protein>
<gene>
    <name evidence="1" type="ORF">prwr041_02620</name>
</gene>
<accession>A0ABM7NV57</accession>
<evidence type="ECO:0000313" key="2">
    <source>
        <dbReference type="Proteomes" id="UP001319045"/>
    </source>
</evidence>
<dbReference type="Proteomes" id="UP001319045">
    <property type="component" value="Chromosome"/>
</dbReference>
<evidence type="ECO:0000313" key="1">
    <source>
        <dbReference type="EMBL" id="BCS84369.1"/>
    </source>
</evidence>
<dbReference type="Pfam" id="PF12099">
    <property type="entry name" value="DUF3575"/>
    <property type="match status" value="1"/>
</dbReference>
<name>A0ABM7NV57_9BACT</name>
<keyword evidence="2" id="KW-1185">Reference proteome</keyword>